<dbReference type="GO" id="GO:0003677">
    <property type="term" value="F:DNA binding"/>
    <property type="evidence" value="ECO:0007669"/>
    <property type="project" value="InterPro"/>
</dbReference>
<gene>
    <name evidence="1" type="primary">mta</name>
    <name evidence="1" type="ORF">CACET_c26590</name>
</gene>
<dbReference type="RefSeq" id="WP_044826429.1">
    <property type="nucleotide sequence ID" value="NZ_CP009687.1"/>
</dbReference>
<evidence type="ECO:0000313" key="2">
    <source>
        <dbReference type="Proteomes" id="UP000035704"/>
    </source>
</evidence>
<organism evidence="1 2">
    <name type="scientific">Clostridium aceticum</name>
    <dbReference type="NCBI Taxonomy" id="84022"/>
    <lineage>
        <taxon>Bacteria</taxon>
        <taxon>Bacillati</taxon>
        <taxon>Bacillota</taxon>
        <taxon>Clostridia</taxon>
        <taxon>Eubacteriales</taxon>
        <taxon>Clostridiaceae</taxon>
        <taxon>Clostridium</taxon>
    </lineage>
</organism>
<dbReference type="CDD" id="cd01106">
    <property type="entry name" value="HTH_TipAL-Mta"/>
    <property type="match status" value="1"/>
</dbReference>
<dbReference type="PROSITE" id="PS50937">
    <property type="entry name" value="HTH_MERR_2"/>
    <property type="match status" value="1"/>
</dbReference>
<dbReference type="InterPro" id="IPR009061">
    <property type="entry name" value="DNA-bd_dom_put_sf"/>
</dbReference>
<dbReference type="OrthoDB" id="9814833at2"/>
<dbReference type="PANTHER" id="PTHR30204">
    <property type="entry name" value="REDOX-CYCLING DRUG-SENSING TRANSCRIPTIONAL ACTIVATOR SOXR"/>
    <property type="match status" value="1"/>
</dbReference>
<protein>
    <submittedName>
        <fullName evidence="1">HTH-type transcriptional activator Mta</fullName>
    </submittedName>
</protein>
<dbReference type="PANTHER" id="PTHR30204:SF90">
    <property type="entry name" value="HTH-TYPE TRANSCRIPTIONAL ACTIVATOR MTA"/>
    <property type="match status" value="1"/>
</dbReference>
<dbReference type="Gene3D" id="1.10.1660.10">
    <property type="match status" value="1"/>
</dbReference>
<dbReference type="SUPFAM" id="SSF46955">
    <property type="entry name" value="Putative DNA-binding domain"/>
    <property type="match status" value="1"/>
</dbReference>
<proteinExistence type="predicted"/>
<accession>A0A0D8I680</accession>
<keyword evidence="2" id="KW-1185">Reference proteome</keyword>
<sequence length="249" mass="29570">MEYTVKEVARLTGTTVKTLHHYQKVGLLQPLKVTEGGYRIYGIKELERLQQILFYRELDFSLKDIKTAMDNESNRIETLKRQYKLLSERSERMDGILKTIEESIICAEKGENMEQSKMFKGLNKEEWKEVIAEQKEYLSEAYEFEMDTDSIDVNELNEMAIESERFMSFLANALKNGWRPNDERLKKELERHIEFLNSHDMPTDVKELVETARFFIEDDFHRDMLESQQTGLSYYFYTVAEMNALKQHK</sequence>
<dbReference type="Pfam" id="PF13411">
    <property type="entry name" value="MerR_1"/>
    <property type="match status" value="1"/>
</dbReference>
<dbReference type="AlphaFoldDB" id="A0A0D8I680"/>
<reference evidence="1 2" key="1">
    <citation type="submission" date="2014-10" db="EMBL/GenBank/DDBJ databases">
        <title>Genome sequence of Clostridium aceticum DSM 1496.</title>
        <authorList>
            <person name="Poehlein A."/>
            <person name="Schiel-Bengelsdorf B."/>
            <person name="Gottschalk G."/>
            <person name="Duerre P."/>
            <person name="Daniel R."/>
        </authorList>
    </citation>
    <scope>NUCLEOTIDE SEQUENCE [LARGE SCALE GENOMIC DNA]</scope>
    <source>
        <strain evidence="1 2">DSM 1496</strain>
    </source>
</reference>
<dbReference type="STRING" id="84022.CACET_c26590"/>
<evidence type="ECO:0000313" key="1">
    <source>
        <dbReference type="EMBL" id="AKL96104.1"/>
    </source>
</evidence>
<name>A0A0D8I680_9CLOT</name>
<dbReference type="SMART" id="SM00422">
    <property type="entry name" value="HTH_MERR"/>
    <property type="match status" value="1"/>
</dbReference>
<dbReference type="EMBL" id="CP009687">
    <property type="protein sequence ID" value="AKL96104.1"/>
    <property type="molecule type" value="Genomic_DNA"/>
</dbReference>
<dbReference type="PATRIC" id="fig|84022.5.peg.2584"/>
<dbReference type="InterPro" id="IPR000551">
    <property type="entry name" value="MerR-type_HTH_dom"/>
</dbReference>
<dbReference type="KEGG" id="cace:CACET_c26590"/>
<dbReference type="Proteomes" id="UP000035704">
    <property type="component" value="Chromosome"/>
</dbReference>
<dbReference type="GO" id="GO:0003700">
    <property type="term" value="F:DNA-binding transcription factor activity"/>
    <property type="evidence" value="ECO:0007669"/>
    <property type="project" value="InterPro"/>
</dbReference>
<dbReference type="InterPro" id="IPR047057">
    <property type="entry name" value="MerR_fam"/>
</dbReference>